<proteinExistence type="predicted"/>
<dbReference type="PATRIC" id="fig|1088721.3.peg.300"/>
<dbReference type="AlphaFoldDB" id="G6E7G7"/>
<accession>G6E7G7</accession>
<dbReference type="KEGG" id="npn:JI59_18600"/>
<dbReference type="EMBL" id="AGFM01000006">
    <property type="protein sequence ID" value="EHJ62790.1"/>
    <property type="molecule type" value="Genomic_DNA"/>
</dbReference>
<dbReference type="Proteomes" id="UP000004030">
    <property type="component" value="Unassembled WGS sequence"/>
</dbReference>
<gene>
    <name evidence="1" type="ORF">NSU_0302</name>
</gene>
<comment type="caution">
    <text evidence="1">The sequence shown here is derived from an EMBL/GenBank/DDBJ whole genome shotgun (WGS) entry which is preliminary data.</text>
</comment>
<name>G6E7G7_9SPHN</name>
<sequence length="92" mass="10153">MEVSLQITTITAEKSADAHLPATFFPPYAVNALREALTEAEYIVAKDNDLAVEQRAGFVIERCEYAICRLRDALDRADGRAWIAAQLAGRAQ</sequence>
<protein>
    <submittedName>
        <fullName evidence="1">Uncharacterized protein</fullName>
    </submittedName>
</protein>
<dbReference type="STRING" id="1088721.JI59_18600"/>
<evidence type="ECO:0000313" key="2">
    <source>
        <dbReference type="Proteomes" id="UP000004030"/>
    </source>
</evidence>
<organism evidence="1 2">
    <name type="scientific">Novosphingobium pentaromativorans US6-1</name>
    <dbReference type="NCBI Taxonomy" id="1088721"/>
    <lineage>
        <taxon>Bacteria</taxon>
        <taxon>Pseudomonadati</taxon>
        <taxon>Pseudomonadota</taxon>
        <taxon>Alphaproteobacteria</taxon>
        <taxon>Sphingomonadales</taxon>
        <taxon>Sphingomonadaceae</taxon>
        <taxon>Novosphingobium</taxon>
    </lineage>
</organism>
<reference evidence="1 2" key="1">
    <citation type="journal article" date="2012" name="J. Bacteriol.">
        <title>Genome sequence of benzo(a)pyrene-degrading bacterium Novosphingobium pentaromativorans US6-1.</title>
        <authorList>
            <person name="Luo Y.R."/>
            <person name="Kang S.G."/>
            <person name="Kim S.J."/>
            <person name="Kim M.R."/>
            <person name="Li N."/>
            <person name="Lee J.H."/>
            <person name="Kwon K.K."/>
        </authorList>
    </citation>
    <scope>NUCLEOTIDE SEQUENCE [LARGE SCALE GENOMIC DNA]</scope>
    <source>
        <strain evidence="1 2">US6-1</strain>
    </source>
</reference>
<evidence type="ECO:0000313" key="1">
    <source>
        <dbReference type="EMBL" id="EHJ62790.1"/>
    </source>
</evidence>
<keyword evidence="2" id="KW-1185">Reference proteome</keyword>